<feature type="transmembrane region" description="Helical" evidence="9">
    <location>
        <begin position="104"/>
        <end position="126"/>
    </location>
</feature>
<dbReference type="GO" id="GO:0015254">
    <property type="term" value="F:glycerol channel activity"/>
    <property type="evidence" value="ECO:0007669"/>
    <property type="project" value="TreeGrafter"/>
</dbReference>
<evidence type="ECO:0008006" key="12">
    <source>
        <dbReference type="Google" id="ProtNLM"/>
    </source>
</evidence>
<evidence type="ECO:0000313" key="10">
    <source>
        <dbReference type="EMBL" id="CAH0107007.1"/>
    </source>
</evidence>
<evidence type="ECO:0000256" key="2">
    <source>
        <dbReference type="ARBA" id="ARBA00006175"/>
    </source>
</evidence>
<sequence length="256" mass="27677">MAFTSALKLLKRSGSAIYHRLYVRAFLAEFISTFAILAFVNGLIAQAVLTDGEKGNGVAPKWGAFVAAMSGILIACGASGAHSNPAFSLLFALRGILPWAKLPVYWLAQYLGAFCGAAAVLGVYWGDAIMFKGNGEFYITNDDPGLAAIFATYPMPYLFGSALLALCVAALTDPKNMRIPLPLVAFYIGFLVLELAIGFSLNTGGSPNPARDLSPRILTYFAGWGIKVFSFRDWTWFWIPIVIPHTGVVIAHWPTQ</sequence>
<comment type="caution">
    <text evidence="10">The sequence shown here is derived from an EMBL/GenBank/DDBJ whole genome shotgun (WGS) entry which is preliminary data.</text>
</comment>
<dbReference type="EMBL" id="CAKKLH010000246">
    <property type="protein sequence ID" value="CAH0107007.1"/>
    <property type="molecule type" value="Genomic_DNA"/>
</dbReference>
<gene>
    <name evidence="10" type="ORF">DGAL_LOCUS10291</name>
</gene>
<evidence type="ECO:0000256" key="6">
    <source>
        <dbReference type="ARBA" id="ARBA00023136"/>
    </source>
</evidence>
<evidence type="ECO:0000256" key="9">
    <source>
        <dbReference type="SAM" id="Phobius"/>
    </source>
</evidence>
<accession>A0A8J2RLW2</accession>
<dbReference type="InterPro" id="IPR000425">
    <property type="entry name" value="MIP"/>
</dbReference>
<dbReference type="PRINTS" id="PR00783">
    <property type="entry name" value="MINTRINSICP"/>
</dbReference>
<comment type="subcellular location">
    <subcellularLocation>
        <location evidence="1">Membrane</location>
        <topology evidence="1">Multi-pass membrane protein</topology>
    </subcellularLocation>
</comment>
<evidence type="ECO:0000256" key="8">
    <source>
        <dbReference type="RuleBase" id="RU000477"/>
    </source>
</evidence>
<dbReference type="InterPro" id="IPR023271">
    <property type="entry name" value="Aquaporin-like"/>
</dbReference>
<keyword evidence="11" id="KW-1185">Reference proteome</keyword>
<feature type="transmembrane region" description="Helical" evidence="9">
    <location>
        <begin position="64"/>
        <end position="92"/>
    </location>
</feature>
<dbReference type="PANTHER" id="PTHR43829">
    <property type="entry name" value="AQUAPORIN OR AQUAGLYCEROPORIN RELATED"/>
    <property type="match status" value="1"/>
</dbReference>
<evidence type="ECO:0000256" key="3">
    <source>
        <dbReference type="ARBA" id="ARBA00022448"/>
    </source>
</evidence>
<evidence type="ECO:0000256" key="4">
    <source>
        <dbReference type="ARBA" id="ARBA00022692"/>
    </source>
</evidence>
<proteinExistence type="inferred from homology"/>
<feature type="transmembrane region" description="Helical" evidence="9">
    <location>
        <begin position="234"/>
        <end position="253"/>
    </location>
</feature>
<feature type="transmembrane region" description="Helical" evidence="9">
    <location>
        <begin position="21"/>
        <end position="44"/>
    </location>
</feature>
<keyword evidence="3 8" id="KW-0813">Transport</keyword>
<feature type="transmembrane region" description="Helical" evidence="9">
    <location>
        <begin position="146"/>
        <end position="171"/>
    </location>
</feature>
<evidence type="ECO:0000256" key="1">
    <source>
        <dbReference type="ARBA" id="ARBA00004141"/>
    </source>
</evidence>
<dbReference type="GO" id="GO:0015250">
    <property type="term" value="F:water channel activity"/>
    <property type="evidence" value="ECO:0007669"/>
    <property type="project" value="TreeGrafter"/>
</dbReference>
<dbReference type="OrthoDB" id="3222at2759"/>
<reference evidence="10" key="1">
    <citation type="submission" date="2021-11" db="EMBL/GenBank/DDBJ databases">
        <authorList>
            <person name="Schell T."/>
        </authorList>
    </citation>
    <scope>NUCLEOTIDE SEQUENCE</scope>
    <source>
        <strain evidence="10">M5</strain>
    </source>
</reference>
<dbReference type="AlphaFoldDB" id="A0A8J2RLW2"/>
<dbReference type="InterPro" id="IPR050363">
    <property type="entry name" value="MIP/Aquaporin"/>
</dbReference>
<dbReference type="GO" id="GO:0016323">
    <property type="term" value="C:basolateral plasma membrane"/>
    <property type="evidence" value="ECO:0007669"/>
    <property type="project" value="TreeGrafter"/>
</dbReference>
<evidence type="ECO:0000313" key="11">
    <source>
        <dbReference type="Proteomes" id="UP000789390"/>
    </source>
</evidence>
<comment type="function">
    <text evidence="7">Aquaglyceroporin that may modulate the water content and osmolytes during anhydrobiosis.</text>
</comment>
<name>A0A8J2RLW2_9CRUS</name>
<evidence type="ECO:0000256" key="5">
    <source>
        <dbReference type="ARBA" id="ARBA00022989"/>
    </source>
</evidence>
<dbReference type="Pfam" id="PF00230">
    <property type="entry name" value="MIP"/>
    <property type="match status" value="1"/>
</dbReference>
<keyword evidence="6 9" id="KW-0472">Membrane</keyword>
<dbReference type="PANTHER" id="PTHR43829:SF9">
    <property type="entry name" value="AQUAPORIN-9"/>
    <property type="match status" value="1"/>
</dbReference>
<dbReference type="SUPFAM" id="SSF81338">
    <property type="entry name" value="Aquaporin-like"/>
    <property type="match status" value="1"/>
</dbReference>
<keyword evidence="5 9" id="KW-1133">Transmembrane helix</keyword>
<protein>
    <recommendedName>
        <fullName evidence="12">Aquaporin</fullName>
    </recommendedName>
</protein>
<feature type="transmembrane region" description="Helical" evidence="9">
    <location>
        <begin position="183"/>
        <end position="201"/>
    </location>
</feature>
<evidence type="ECO:0000256" key="7">
    <source>
        <dbReference type="ARBA" id="ARBA00045280"/>
    </source>
</evidence>
<comment type="similarity">
    <text evidence="2 8">Belongs to the MIP/aquaporin (TC 1.A.8) family.</text>
</comment>
<organism evidence="10 11">
    <name type="scientific">Daphnia galeata</name>
    <dbReference type="NCBI Taxonomy" id="27404"/>
    <lineage>
        <taxon>Eukaryota</taxon>
        <taxon>Metazoa</taxon>
        <taxon>Ecdysozoa</taxon>
        <taxon>Arthropoda</taxon>
        <taxon>Crustacea</taxon>
        <taxon>Branchiopoda</taxon>
        <taxon>Diplostraca</taxon>
        <taxon>Cladocera</taxon>
        <taxon>Anomopoda</taxon>
        <taxon>Daphniidae</taxon>
        <taxon>Daphnia</taxon>
    </lineage>
</organism>
<keyword evidence="4 8" id="KW-0812">Transmembrane</keyword>
<dbReference type="Proteomes" id="UP000789390">
    <property type="component" value="Unassembled WGS sequence"/>
</dbReference>
<dbReference type="Gene3D" id="1.20.1080.10">
    <property type="entry name" value="Glycerol uptake facilitator protein"/>
    <property type="match status" value="1"/>
</dbReference>